<dbReference type="PANTHER" id="PTHR40621">
    <property type="entry name" value="TRANSCRIPTION FACTOR KAPC-RELATED"/>
    <property type="match status" value="1"/>
</dbReference>
<evidence type="ECO:0000313" key="4">
    <source>
        <dbReference type="EMBL" id="KAF2757465.1"/>
    </source>
</evidence>
<dbReference type="Gene3D" id="1.20.5.170">
    <property type="match status" value="1"/>
</dbReference>
<evidence type="ECO:0000256" key="2">
    <source>
        <dbReference type="ARBA" id="ARBA00023242"/>
    </source>
</evidence>
<dbReference type="GO" id="GO:0000976">
    <property type="term" value="F:transcription cis-regulatory region binding"/>
    <property type="evidence" value="ECO:0007669"/>
    <property type="project" value="InterPro"/>
</dbReference>
<dbReference type="GO" id="GO:0090575">
    <property type="term" value="C:RNA polymerase II transcription regulator complex"/>
    <property type="evidence" value="ECO:0007669"/>
    <property type="project" value="TreeGrafter"/>
</dbReference>
<protein>
    <recommendedName>
        <fullName evidence="6">BZIP domain-containing protein</fullName>
    </recommendedName>
</protein>
<dbReference type="SUPFAM" id="SSF57959">
    <property type="entry name" value="Leucine zipper domain"/>
    <property type="match status" value="1"/>
</dbReference>
<feature type="region of interest" description="Disordered" evidence="3">
    <location>
        <begin position="1"/>
        <end position="28"/>
    </location>
</feature>
<gene>
    <name evidence="4" type="ORF">EJ05DRAFT_390434</name>
</gene>
<evidence type="ECO:0008006" key="6">
    <source>
        <dbReference type="Google" id="ProtNLM"/>
    </source>
</evidence>
<dbReference type="PANTHER" id="PTHR40621:SF6">
    <property type="entry name" value="AP-1-LIKE TRANSCRIPTION FACTOR YAP1-RELATED"/>
    <property type="match status" value="1"/>
</dbReference>
<proteinExistence type="predicted"/>
<dbReference type="GeneID" id="54482376"/>
<comment type="subcellular location">
    <subcellularLocation>
        <location evidence="1">Nucleus</location>
    </subcellularLocation>
</comment>
<organism evidence="4 5">
    <name type="scientific">Pseudovirgaria hyperparasitica</name>
    <dbReference type="NCBI Taxonomy" id="470096"/>
    <lineage>
        <taxon>Eukaryota</taxon>
        <taxon>Fungi</taxon>
        <taxon>Dikarya</taxon>
        <taxon>Ascomycota</taxon>
        <taxon>Pezizomycotina</taxon>
        <taxon>Dothideomycetes</taxon>
        <taxon>Dothideomycetes incertae sedis</taxon>
        <taxon>Acrospermales</taxon>
        <taxon>Acrospermaceae</taxon>
        <taxon>Pseudovirgaria</taxon>
    </lineage>
</organism>
<name>A0A6A6W4I4_9PEZI</name>
<reference evidence="4" key="1">
    <citation type="journal article" date="2020" name="Stud. Mycol.">
        <title>101 Dothideomycetes genomes: a test case for predicting lifestyles and emergence of pathogens.</title>
        <authorList>
            <person name="Haridas S."/>
            <person name="Albert R."/>
            <person name="Binder M."/>
            <person name="Bloem J."/>
            <person name="Labutti K."/>
            <person name="Salamov A."/>
            <person name="Andreopoulos B."/>
            <person name="Baker S."/>
            <person name="Barry K."/>
            <person name="Bills G."/>
            <person name="Bluhm B."/>
            <person name="Cannon C."/>
            <person name="Castanera R."/>
            <person name="Culley D."/>
            <person name="Daum C."/>
            <person name="Ezra D."/>
            <person name="Gonzalez J."/>
            <person name="Henrissat B."/>
            <person name="Kuo A."/>
            <person name="Liang C."/>
            <person name="Lipzen A."/>
            <person name="Lutzoni F."/>
            <person name="Magnuson J."/>
            <person name="Mondo S."/>
            <person name="Nolan M."/>
            <person name="Ohm R."/>
            <person name="Pangilinan J."/>
            <person name="Park H.-J."/>
            <person name="Ramirez L."/>
            <person name="Alfaro M."/>
            <person name="Sun H."/>
            <person name="Tritt A."/>
            <person name="Yoshinaga Y."/>
            <person name="Zwiers L.-H."/>
            <person name="Turgeon B."/>
            <person name="Goodwin S."/>
            <person name="Spatafora J."/>
            <person name="Crous P."/>
            <person name="Grigoriev I."/>
        </authorList>
    </citation>
    <scope>NUCLEOTIDE SEQUENCE</scope>
    <source>
        <strain evidence="4">CBS 121739</strain>
    </source>
</reference>
<accession>A0A6A6W4I4</accession>
<dbReference type="GO" id="GO:0001228">
    <property type="term" value="F:DNA-binding transcription activator activity, RNA polymerase II-specific"/>
    <property type="evidence" value="ECO:0007669"/>
    <property type="project" value="TreeGrafter"/>
</dbReference>
<keyword evidence="5" id="KW-1185">Reference proteome</keyword>
<feature type="region of interest" description="Disordered" evidence="3">
    <location>
        <begin position="93"/>
        <end position="136"/>
    </location>
</feature>
<dbReference type="InterPro" id="IPR050936">
    <property type="entry name" value="AP-1-like"/>
</dbReference>
<evidence type="ECO:0000256" key="3">
    <source>
        <dbReference type="SAM" id="MobiDB-lite"/>
    </source>
</evidence>
<evidence type="ECO:0000256" key="1">
    <source>
        <dbReference type="ARBA" id="ARBA00004123"/>
    </source>
</evidence>
<feature type="compositionally biased region" description="Polar residues" evidence="3">
    <location>
        <begin position="117"/>
        <end position="126"/>
    </location>
</feature>
<feature type="compositionally biased region" description="Basic and acidic residues" evidence="3">
    <location>
        <begin position="8"/>
        <end position="17"/>
    </location>
</feature>
<dbReference type="CDD" id="cd14688">
    <property type="entry name" value="bZIP_YAP"/>
    <property type="match status" value="1"/>
</dbReference>
<evidence type="ECO:0000313" key="5">
    <source>
        <dbReference type="Proteomes" id="UP000799437"/>
    </source>
</evidence>
<dbReference type="Proteomes" id="UP000799437">
    <property type="component" value="Unassembled WGS sequence"/>
</dbReference>
<dbReference type="RefSeq" id="XP_033599916.1">
    <property type="nucleotide sequence ID" value="XM_033741322.1"/>
</dbReference>
<dbReference type="AlphaFoldDB" id="A0A6A6W4I4"/>
<sequence length="350" mass="38088">MASPNGEAYERRREQVRRAQKSHRARKATYVKSLESEVSELRRENATQAALIRTLRDSLITNGIPIPAESHVPVATIEVGNRRLLYQEISARFKADDSSPDPNRAFAFPHTPPQAPPSQSSFGGDTSHSDSDFLTPPTSICAPLERVSSATSSASIPGPSFGLASGLASAPSLLQNTTETTTTTTTPGTTIYAHPQGLDATQVGVNFVLSLESPCLYHHRLIMPEMLLLSGQIGNGHRQMLSAPIMARAPEYSFNPLHLGMPSDARWDVPVRELENLLKGAGELGLAEGEITPVQGWMWLRRHPRFGRLGFEGLEEMRGGLVPLVECHGFGAVLDRGRFVEVVERVLAAV</sequence>
<dbReference type="EMBL" id="ML996573">
    <property type="protein sequence ID" value="KAF2757465.1"/>
    <property type="molecule type" value="Genomic_DNA"/>
</dbReference>
<feature type="compositionally biased region" description="Basic residues" evidence="3">
    <location>
        <begin position="18"/>
        <end position="28"/>
    </location>
</feature>
<dbReference type="InterPro" id="IPR046347">
    <property type="entry name" value="bZIP_sf"/>
</dbReference>
<dbReference type="OrthoDB" id="2590011at2759"/>
<keyword evidence="2" id="KW-0539">Nucleus</keyword>